<organism evidence="2 3">
    <name type="scientific">Fusarium oligoseptatum</name>
    <dbReference type="NCBI Taxonomy" id="2604345"/>
    <lineage>
        <taxon>Eukaryota</taxon>
        <taxon>Fungi</taxon>
        <taxon>Dikarya</taxon>
        <taxon>Ascomycota</taxon>
        <taxon>Pezizomycotina</taxon>
        <taxon>Sordariomycetes</taxon>
        <taxon>Hypocreomycetidae</taxon>
        <taxon>Hypocreales</taxon>
        <taxon>Nectriaceae</taxon>
        <taxon>Fusarium</taxon>
        <taxon>Fusarium solani species complex</taxon>
    </lineage>
</organism>
<sequence length="169" mass="18090">MPSGFAQSSTWLLTGWVSTGVPGGDLSGWGKQDSEPQLVPRGVGRGVGGGVGSGRSVVASELTESGQSSCKTKGEAVVGSNQVPSKSRTVSNRVEPSPMTIEPWKEDDERVKFFSVKRNPRSSRLSHRRLSGRSFFSISPSPSPSSFQGVPYPQLYILILFHCIPLSPV</sequence>
<reference evidence="2 3" key="1">
    <citation type="submission" date="2017-06" db="EMBL/GenBank/DDBJ databases">
        <title>Comparative genomic analysis of Ambrosia Fusariam Clade fungi.</title>
        <authorList>
            <person name="Stajich J.E."/>
            <person name="Carrillo J."/>
            <person name="Kijimoto T."/>
            <person name="Eskalen A."/>
            <person name="O'Donnell K."/>
            <person name="Kasson M."/>
        </authorList>
    </citation>
    <scope>NUCLEOTIDE SEQUENCE [LARGE SCALE GENOMIC DNA]</scope>
    <source>
        <strain evidence="2 3">NRRL62579</strain>
    </source>
</reference>
<keyword evidence="3" id="KW-1185">Reference proteome</keyword>
<feature type="compositionally biased region" description="Polar residues" evidence="1">
    <location>
        <begin position="62"/>
        <end position="71"/>
    </location>
</feature>
<name>A0A428RDU7_9HYPO</name>
<comment type="caution">
    <text evidence="2">The sequence shown here is derived from an EMBL/GenBank/DDBJ whole genome shotgun (WGS) entry which is preliminary data.</text>
</comment>
<dbReference type="Proteomes" id="UP000287144">
    <property type="component" value="Unassembled WGS sequence"/>
</dbReference>
<evidence type="ECO:0000256" key="1">
    <source>
        <dbReference type="SAM" id="MobiDB-lite"/>
    </source>
</evidence>
<gene>
    <name evidence="2" type="ORF">CEP52_017832</name>
</gene>
<dbReference type="AlphaFoldDB" id="A0A428RDU7"/>
<feature type="region of interest" description="Disordered" evidence="1">
    <location>
        <begin position="24"/>
        <end position="101"/>
    </location>
</feature>
<proteinExistence type="predicted"/>
<protein>
    <submittedName>
        <fullName evidence="2">Uncharacterized protein</fullName>
    </submittedName>
</protein>
<evidence type="ECO:0000313" key="3">
    <source>
        <dbReference type="Proteomes" id="UP000287144"/>
    </source>
</evidence>
<evidence type="ECO:0000313" key="2">
    <source>
        <dbReference type="EMBL" id="RSL75697.1"/>
    </source>
</evidence>
<feature type="compositionally biased region" description="Gly residues" evidence="1">
    <location>
        <begin position="43"/>
        <end position="53"/>
    </location>
</feature>
<feature type="compositionally biased region" description="Polar residues" evidence="1">
    <location>
        <begin position="79"/>
        <end position="94"/>
    </location>
</feature>
<dbReference type="EMBL" id="NKCK01001018">
    <property type="protein sequence ID" value="RSL75697.1"/>
    <property type="molecule type" value="Genomic_DNA"/>
</dbReference>
<accession>A0A428RDU7</accession>